<feature type="chain" id="PRO_5004487406" description="Secreted protein" evidence="2">
    <location>
        <begin position="28"/>
        <end position="119"/>
    </location>
</feature>
<protein>
    <recommendedName>
        <fullName evidence="5">Secreted protein</fullName>
    </recommendedName>
</protein>
<dbReference type="AlphaFoldDB" id="R9P2T4"/>
<proteinExistence type="predicted"/>
<feature type="region of interest" description="Disordered" evidence="1">
    <location>
        <begin position="42"/>
        <end position="66"/>
    </location>
</feature>
<evidence type="ECO:0000313" key="3">
    <source>
        <dbReference type="EMBL" id="GAC95552.1"/>
    </source>
</evidence>
<dbReference type="EMBL" id="DF238795">
    <property type="protein sequence ID" value="GAC95552.1"/>
    <property type="molecule type" value="Genomic_DNA"/>
</dbReference>
<dbReference type="GeneID" id="24108418"/>
<evidence type="ECO:0000313" key="4">
    <source>
        <dbReference type="Proteomes" id="UP000014071"/>
    </source>
</evidence>
<evidence type="ECO:0008006" key="5">
    <source>
        <dbReference type="Google" id="ProtNLM"/>
    </source>
</evidence>
<reference evidence="4" key="1">
    <citation type="journal article" date="2013" name="Genome Announc.">
        <title>Draft genome sequence of the basidiomycetous yeast-like fungus Pseudozyma hubeiensis SY62, which produces an abundant amount of the biosurfactant mannosylerythritol lipids.</title>
        <authorList>
            <person name="Konishi M."/>
            <person name="Hatada Y."/>
            <person name="Horiuchi J."/>
        </authorList>
    </citation>
    <scope>NUCLEOTIDE SEQUENCE [LARGE SCALE GENOMIC DNA]</scope>
    <source>
        <strain evidence="4">SY62</strain>
    </source>
</reference>
<accession>R9P2T4</accession>
<dbReference type="RefSeq" id="XP_012189139.1">
    <property type="nucleotide sequence ID" value="XM_012333749.1"/>
</dbReference>
<evidence type="ECO:0000256" key="2">
    <source>
        <dbReference type="SAM" id="SignalP"/>
    </source>
</evidence>
<dbReference type="HOGENOM" id="CLU_2062519_0_0_1"/>
<feature type="signal peptide" evidence="2">
    <location>
        <begin position="1"/>
        <end position="27"/>
    </location>
</feature>
<keyword evidence="2" id="KW-0732">Signal</keyword>
<name>R9P2T4_PSEHS</name>
<keyword evidence="4" id="KW-1185">Reference proteome</keyword>
<organism evidence="3 4">
    <name type="scientific">Pseudozyma hubeiensis (strain SY62)</name>
    <name type="common">Yeast</name>
    <dbReference type="NCBI Taxonomy" id="1305764"/>
    <lineage>
        <taxon>Eukaryota</taxon>
        <taxon>Fungi</taxon>
        <taxon>Dikarya</taxon>
        <taxon>Basidiomycota</taxon>
        <taxon>Ustilaginomycotina</taxon>
        <taxon>Ustilaginomycetes</taxon>
        <taxon>Ustilaginales</taxon>
        <taxon>Ustilaginaceae</taxon>
        <taxon>Pseudozyma</taxon>
    </lineage>
</organism>
<gene>
    <name evidence="3" type="ORF">PHSY_003128</name>
</gene>
<dbReference type="Proteomes" id="UP000014071">
    <property type="component" value="Unassembled WGS sequence"/>
</dbReference>
<sequence length="119" mass="13024">MPELTFPLAVIHRIAAVVALIRAPASGLPSWSDKVGLRYPTPRAAPRLGRDKLKTSHTANKRVGRNYGPNASVSYLPALVCKTPSAARRQPPMRIPSIHASRRILTLRFSPLFVHLLGS</sequence>
<evidence type="ECO:0000256" key="1">
    <source>
        <dbReference type="SAM" id="MobiDB-lite"/>
    </source>
</evidence>